<dbReference type="NCBIfam" id="TIGR03083">
    <property type="entry name" value="maleylpyruvate isomerase family mycothiol-dependent enzyme"/>
    <property type="match status" value="1"/>
</dbReference>
<reference evidence="2 3" key="1">
    <citation type="submission" date="2020-08" db="EMBL/GenBank/DDBJ databases">
        <title>Sequencing the genomes of 1000 actinobacteria strains.</title>
        <authorList>
            <person name="Klenk H.-P."/>
        </authorList>
    </citation>
    <scope>NUCLEOTIDE SEQUENCE [LARGE SCALE GENOMIC DNA]</scope>
    <source>
        <strain evidence="2 3">DSM 11053</strain>
    </source>
</reference>
<dbReference type="InterPro" id="IPR024344">
    <property type="entry name" value="MDMPI_metal-binding"/>
</dbReference>
<dbReference type="EMBL" id="JACHZG010000001">
    <property type="protein sequence ID" value="MBB3327554.1"/>
    <property type="molecule type" value="Genomic_DNA"/>
</dbReference>
<feature type="domain" description="Mycothiol-dependent maleylpyruvate isomerase metal-binding" evidence="1">
    <location>
        <begin position="12"/>
        <end position="145"/>
    </location>
</feature>
<dbReference type="GO" id="GO:0046872">
    <property type="term" value="F:metal ion binding"/>
    <property type="evidence" value="ECO:0007669"/>
    <property type="project" value="InterPro"/>
</dbReference>
<dbReference type="Proteomes" id="UP000565572">
    <property type="component" value="Unassembled WGS sequence"/>
</dbReference>
<keyword evidence="3" id="KW-1185">Reference proteome</keyword>
<dbReference type="InterPro" id="IPR034660">
    <property type="entry name" value="DinB/YfiT-like"/>
</dbReference>
<gene>
    <name evidence="2" type="ORF">FHX39_002498</name>
</gene>
<dbReference type="Gene3D" id="1.20.120.450">
    <property type="entry name" value="dinb family like domain"/>
    <property type="match status" value="1"/>
</dbReference>
<proteinExistence type="predicted"/>
<dbReference type="Pfam" id="PF11716">
    <property type="entry name" value="MDMPI_N"/>
    <property type="match status" value="1"/>
</dbReference>
<accession>A0A7W5JWE8</accession>
<comment type="caution">
    <text evidence="2">The sequence shown here is derived from an EMBL/GenBank/DDBJ whole genome shotgun (WGS) entry which is preliminary data.</text>
</comment>
<evidence type="ECO:0000313" key="2">
    <source>
        <dbReference type="EMBL" id="MBB3327554.1"/>
    </source>
</evidence>
<sequence>MVTTSAWIEAVRSTHDHFAAVLRPLSEDAVRGRSYATDWSIADTASHLGSQAEIFDLFLDAGLVGGPAPGGDVFGGIWDRWNALPPTEQVAQSVATDEAFVTRVEQTPDEQRERFSLTAFGSEQDLAGLLATRLGELAVHTWDIEVALDDTAEVWADAVDLLVDQLPATVARGGHEVDGLEPVVVVTTSPARTFLLTAGSPASLVPTDDAGPDPLTLPAEALVRLVYGRLDPAHTPAGLDDPRLPALRTAFPGF</sequence>
<dbReference type="RefSeq" id="WP_183338864.1">
    <property type="nucleotide sequence ID" value="NZ_JACHZG010000001.1"/>
</dbReference>
<dbReference type="SUPFAM" id="SSF109854">
    <property type="entry name" value="DinB/YfiT-like putative metalloenzymes"/>
    <property type="match status" value="1"/>
</dbReference>
<evidence type="ECO:0000313" key="3">
    <source>
        <dbReference type="Proteomes" id="UP000565572"/>
    </source>
</evidence>
<evidence type="ECO:0000259" key="1">
    <source>
        <dbReference type="Pfam" id="PF11716"/>
    </source>
</evidence>
<protein>
    <submittedName>
        <fullName evidence="2">Uncharacterized protein (TIGR03083 family)</fullName>
    </submittedName>
</protein>
<name>A0A7W5JWE8_9ACTN</name>
<dbReference type="AlphaFoldDB" id="A0A7W5JWE8"/>
<dbReference type="InterPro" id="IPR017517">
    <property type="entry name" value="Maleyloyr_isom"/>
</dbReference>
<organism evidence="2 3">
    <name type="scientific">Microlunatus antarcticus</name>
    <dbReference type="NCBI Taxonomy" id="53388"/>
    <lineage>
        <taxon>Bacteria</taxon>
        <taxon>Bacillati</taxon>
        <taxon>Actinomycetota</taxon>
        <taxon>Actinomycetes</taxon>
        <taxon>Propionibacteriales</taxon>
        <taxon>Propionibacteriaceae</taxon>
        <taxon>Microlunatus</taxon>
    </lineage>
</organism>